<keyword evidence="1" id="KW-0175">Coiled coil</keyword>
<keyword evidence="4" id="KW-1185">Reference proteome</keyword>
<comment type="caution">
    <text evidence="3">The sequence shown here is derived from an EMBL/GenBank/DDBJ whole genome shotgun (WGS) entry which is preliminary data.</text>
</comment>
<dbReference type="Gene3D" id="3.40.50.300">
    <property type="entry name" value="P-loop containing nucleotide triphosphate hydrolases"/>
    <property type="match status" value="1"/>
</dbReference>
<dbReference type="Proteomes" id="UP000703661">
    <property type="component" value="Unassembled WGS sequence"/>
</dbReference>
<dbReference type="InterPro" id="IPR027417">
    <property type="entry name" value="P-loop_NTPase"/>
</dbReference>
<feature type="coiled-coil region" evidence="1">
    <location>
        <begin position="442"/>
        <end position="483"/>
    </location>
</feature>
<evidence type="ECO:0000313" key="3">
    <source>
        <dbReference type="EMBL" id="KAG0015051.1"/>
    </source>
</evidence>
<sequence length="605" mass="69471">MTVSSSNDKPTCNILFLGETQSGKSTLIEGFKRYADPDYQINKSVIGDGVFSRTQEVLTSFISTSRPTYYVTETTYIDGEKRRSPVDYGLFIEKMDKEDYEDAINRRKGYELTKGESAGGQEERTFRLIDTPGLNDTNNFDETHIGSIFKALEGIQNIHLVLITVSNNALSDGVKNAIGCYVNMLPDFKGIIAFVHTKIGYKHLHPGDDQFARPMEEKERTLDSIILGKPNPDDECFARSNVTHFKIDCDLRYARPVLACFTQNTIRKMLSLAAFNQPIRVTAMTMVKTAKMLEVDRFLGDKYKEVIKARDKSLGHKSQEQRDVLAAIARRKASIGEKEHQLDYSREKLSAFDNDELVSICEDRFDQDWSPWKKTGIRRMNLKSPLCVDHHDVLIHNVVTSNESGGKGKFYWSADYRRKRFQHGVLHVKLYVKKRNKNQALIEEWQRNISNLPSEIEDLKKELQDYESKEQQHRDEIQKLLEDLDENQYLLDRVRGNELDIKIFHELVEFGAYIGTQSENLVKVEEFYLQNRHRFEKREYTQQRPPSEPVDNSIISVDNGGEDPEKAMSVDDDGGEAEEAMSVDNDRGDAEEAMSLQLEEIRLGN</sequence>
<name>A0A9P6T054_9FUNG</name>
<feature type="region of interest" description="Disordered" evidence="2">
    <location>
        <begin position="538"/>
        <end position="590"/>
    </location>
</feature>
<dbReference type="SUPFAM" id="SSF52540">
    <property type="entry name" value="P-loop containing nucleoside triphosphate hydrolases"/>
    <property type="match status" value="1"/>
</dbReference>
<organism evidence="3 4">
    <name type="scientific">Entomortierella chlamydospora</name>
    <dbReference type="NCBI Taxonomy" id="101097"/>
    <lineage>
        <taxon>Eukaryota</taxon>
        <taxon>Fungi</taxon>
        <taxon>Fungi incertae sedis</taxon>
        <taxon>Mucoromycota</taxon>
        <taxon>Mortierellomycotina</taxon>
        <taxon>Mortierellomycetes</taxon>
        <taxon>Mortierellales</taxon>
        <taxon>Mortierellaceae</taxon>
        <taxon>Entomortierella</taxon>
    </lineage>
</organism>
<dbReference type="EMBL" id="JAAAID010000664">
    <property type="protein sequence ID" value="KAG0015051.1"/>
    <property type="molecule type" value="Genomic_DNA"/>
</dbReference>
<evidence type="ECO:0000256" key="1">
    <source>
        <dbReference type="SAM" id="Coils"/>
    </source>
</evidence>
<accession>A0A9P6T054</accession>
<evidence type="ECO:0000313" key="4">
    <source>
        <dbReference type="Proteomes" id="UP000703661"/>
    </source>
</evidence>
<dbReference type="OrthoDB" id="8954335at2759"/>
<reference evidence="3" key="1">
    <citation type="journal article" date="2020" name="Fungal Divers.">
        <title>Resolving the Mortierellaceae phylogeny through synthesis of multi-gene phylogenetics and phylogenomics.</title>
        <authorList>
            <person name="Vandepol N."/>
            <person name="Liber J."/>
            <person name="Desiro A."/>
            <person name="Na H."/>
            <person name="Kennedy M."/>
            <person name="Barry K."/>
            <person name="Grigoriev I.V."/>
            <person name="Miller A.N."/>
            <person name="O'Donnell K."/>
            <person name="Stajich J.E."/>
            <person name="Bonito G."/>
        </authorList>
    </citation>
    <scope>NUCLEOTIDE SEQUENCE</scope>
    <source>
        <strain evidence="3">NRRL 2769</strain>
    </source>
</reference>
<evidence type="ECO:0000256" key="2">
    <source>
        <dbReference type="SAM" id="MobiDB-lite"/>
    </source>
</evidence>
<dbReference type="AlphaFoldDB" id="A0A9P6T054"/>
<gene>
    <name evidence="3" type="ORF">BGZ80_010076</name>
</gene>
<proteinExistence type="predicted"/>
<protein>
    <recommendedName>
        <fullName evidence="5">G domain-containing protein</fullName>
    </recommendedName>
</protein>
<feature type="compositionally biased region" description="Acidic residues" evidence="2">
    <location>
        <begin position="570"/>
        <end position="581"/>
    </location>
</feature>
<evidence type="ECO:0008006" key="5">
    <source>
        <dbReference type="Google" id="ProtNLM"/>
    </source>
</evidence>